<evidence type="ECO:0000313" key="3">
    <source>
        <dbReference type="Ensembl" id="ENSDCDP00010001004.1"/>
    </source>
</evidence>
<dbReference type="SUPFAM" id="SSF54117">
    <property type="entry name" value="Interleukin 8-like chemokines"/>
    <property type="match status" value="1"/>
</dbReference>
<evidence type="ECO:0000313" key="4">
    <source>
        <dbReference type="Proteomes" id="UP000694580"/>
    </source>
</evidence>
<dbReference type="AlphaFoldDB" id="A0AAY3ZX09"/>
<dbReference type="GO" id="GO:0005615">
    <property type="term" value="C:extracellular space"/>
    <property type="evidence" value="ECO:0007669"/>
    <property type="project" value="UniProtKB-KW"/>
</dbReference>
<keyword evidence="1" id="KW-0202">Cytokine</keyword>
<dbReference type="Pfam" id="PF00048">
    <property type="entry name" value="IL8"/>
    <property type="match status" value="1"/>
</dbReference>
<name>A0AAY3ZX09_9TELE</name>
<organism evidence="3 4">
    <name type="scientific">Denticeps clupeoides</name>
    <name type="common">denticle herring</name>
    <dbReference type="NCBI Taxonomy" id="299321"/>
    <lineage>
        <taxon>Eukaryota</taxon>
        <taxon>Metazoa</taxon>
        <taxon>Chordata</taxon>
        <taxon>Craniata</taxon>
        <taxon>Vertebrata</taxon>
        <taxon>Euteleostomi</taxon>
        <taxon>Actinopterygii</taxon>
        <taxon>Neopterygii</taxon>
        <taxon>Teleostei</taxon>
        <taxon>Clupei</taxon>
        <taxon>Clupeiformes</taxon>
        <taxon>Denticipitoidei</taxon>
        <taxon>Denticipitidae</taxon>
        <taxon>Denticeps</taxon>
    </lineage>
</organism>
<accession>A0AAY3ZX09</accession>
<dbReference type="Ensembl" id="ENSDCDT00010001053.1">
    <property type="protein sequence ID" value="ENSDCDP00010001004.1"/>
    <property type="gene ID" value="ENSDCDG00010000568.1"/>
</dbReference>
<dbReference type="InterPro" id="IPR001811">
    <property type="entry name" value="Chemokine_IL8-like_dom"/>
</dbReference>
<reference evidence="3" key="2">
    <citation type="submission" date="2025-08" db="UniProtKB">
        <authorList>
            <consortium name="Ensembl"/>
        </authorList>
    </citation>
    <scope>IDENTIFICATION</scope>
</reference>
<sequence length="97" mass="11156">MIKSFRLKNLNLVAGLSMDSKESTCCESSSKGAIKKKITACIIQPQTESCPHAYQFFVGDEIYCTDPAAKWIPVRLEQLKKVSARVEYRNITYYVWW</sequence>
<reference evidence="3" key="3">
    <citation type="submission" date="2025-09" db="UniProtKB">
        <authorList>
            <consortium name="Ensembl"/>
        </authorList>
    </citation>
    <scope>IDENTIFICATION</scope>
</reference>
<feature type="domain" description="Chemokine interleukin-8-like" evidence="2">
    <location>
        <begin position="23"/>
        <end position="73"/>
    </location>
</feature>
<proteinExistence type="predicted"/>
<evidence type="ECO:0000256" key="1">
    <source>
        <dbReference type="ARBA" id="ARBA00022514"/>
    </source>
</evidence>
<evidence type="ECO:0000259" key="2">
    <source>
        <dbReference type="Pfam" id="PF00048"/>
    </source>
</evidence>
<reference evidence="3 4" key="1">
    <citation type="submission" date="2020-06" db="EMBL/GenBank/DDBJ databases">
        <authorList>
            <consortium name="Wellcome Sanger Institute Data Sharing"/>
        </authorList>
    </citation>
    <scope>NUCLEOTIDE SEQUENCE [LARGE SCALE GENOMIC DNA]</scope>
</reference>
<protein>
    <recommendedName>
        <fullName evidence="2">Chemokine interleukin-8-like domain-containing protein</fullName>
    </recommendedName>
</protein>
<dbReference type="GO" id="GO:0008009">
    <property type="term" value="F:chemokine activity"/>
    <property type="evidence" value="ECO:0007669"/>
    <property type="project" value="InterPro"/>
</dbReference>
<dbReference type="GO" id="GO:0006955">
    <property type="term" value="P:immune response"/>
    <property type="evidence" value="ECO:0007669"/>
    <property type="project" value="InterPro"/>
</dbReference>
<dbReference type="Proteomes" id="UP000694580">
    <property type="component" value="Chromosome 2"/>
</dbReference>
<keyword evidence="4" id="KW-1185">Reference proteome</keyword>
<dbReference type="Gene3D" id="2.40.50.40">
    <property type="match status" value="1"/>
</dbReference>
<dbReference type="InterPro" id="IPR036048">
    <property type="entry name" value="Interleukin_8-like_sf"/>
</dbReference>